<proteinExistence type="predicted"/>
<dbReference type="EMBL" id="JBHSFG010000052">
    <property type="protein sequence ID" value="MFC4468729.1"/>
    <property type="molecule type" value="Genomic_DNA"/>
</dbReference>
<keyword evidence="3" id="KW-1185">Reference proteome</keyword>
<comment type="caution">
    <text evidence="2">The sequence shown here is derived from an EMBL/GenBank/DDBJ whole genome shotgun (WGS) entry which is preliminary data.</text>
</comment>
<organism evidence="2 3">
    <name type="scientific">Streptomyces xiangluensis</name>
    <dbReference type="NCBI Taxonomy" id="2665720"/>
    <lineage>
        <taxon>Bacteria</taxon>
        <taxon>Bacillati</taxon>
        <taxon>Actinomycetota</taxon>
        <taxon>Actinomycetes</taxon>
        <taxon>Kitasatosporales</taxon>
        <taxon>Streptomycetaceae</taxon>
        <taxon>Streptomyces</taxon>
    </lineage>
</organism>
<name>A0ABV8YVK8_9ACTN</name>
<evidence type="ECO:0000313" key="2">
    <source>
        <dbReference type="EMBL" id="MFC4468729.1"/>
    </source>
</evidence>
<accession>A0ABV8YVK8</accession>
<sequence length="204" mass="23088">MHLQRGELRDAEHCAGQAACLARLEHRTASNDDWTTLLSRPAAPGLRPLVRPSGGDRPHHGEPALRHRRGHQRRRAAVWRLVAKNPTIHYNGDYLQTAIIREVNGTKEQALGELRAVVHTYRPRTRIIEQWRRVYRLADGESHFVLIKGKATLWNCTLQVAELVSDSADQGEARSMQAGETTPDPAVEPQDRPPRYRHDPEAFG</sequence>
<feature type="compositionally biased region" description="Basic and acidic residues" evidence="1">
    <location>
        <begin position="54"/>
        <end position="65"/>
    </location>
</feature>
<reference evidence="3" key="1">
    <citation type="journal article" date="2019" name="Int. J. Syst. Evol. Microbiol.">
        <title>The Global Catalogue of Microorganisms (GCM) 10K type strain sequencing project: providing services to taxonomists for standard genome sequencing and annotation.</title>
        <authorList>
            <consortium name="The Broad Institute Genomics Platform"/>
            <consortium name="The Broad Institute Genome Sequencing Center for Infectious Disease"/>
            <person name="Wu L."/>
            <person name="Ma J."/>
        </authorList>
    </citation>
    <scope>NUCLEOTIDE SEQUENCE [LARGE SCALE GENOMIC DNA]</scope>
    <source>
        <strain evidence="3">DT43</strain>
    </source>
</reference>
<feature type="region of interest" description="Disordered" evidence="1">
    <location>
        <begin position="43"/>
        <end position="71"/>
    </location>
</feature>
<feature type="compositionally biased region" description="Basic and acidic residues" evidence="1">
    <location>
        <begin position="189"/>
        <end position="204"/>
    </location>
</feature>
<evidence type="ECO:0000313" key="3">
    <source>
        <dbReference type="Proteomes" id="UP001596012"/>
    </source>
</evidence>
<feature type="region of interest" description="Disordered" evidence="1">
    <location>
        <begin position="167"/>
        <end position="204"/>
    </location>
</feature>
<protein>
    <submittedName>
        <fullName evidence="2">Uncharacterized protein</fullName>
    </submittedName>
</protein>
<gene>
    <name evidence="2" type="ORF">ACFPH6_30065</name>
</gene>
<evidence type="ECO:0000256" key="1">
    <source>
        <dbReference type="SAM" id="MobiDB-lite"/>
    </source>
</evidence>
<dbReference type="Proteomes" id="UP001596012">
    <property type="component" value="Unassembled WGS sequence"/>
</dbReference>
<dbReference type="RefSeq" id="WP_386346752.1">
    <property type="nucleotide sequence ID" value="NZ_JBHSFG010000052.1"/>
</dbReference>